<dbReference type="GO" id="GO:0032153">
    <property type="term" value="C:cell division site"/>
    <property type="evidence" value="ECO:0007669"/>
    <property type="project" value="TreeGrafter"/>
</dbReference>
<keyword evidence="2" id="KW-1133">Transmembrane helix</keyword>
<dbReference type="RefSeq" id="XP_066080379.1">
    <property type="nucleotide sequence ID" value="XM_066224282.1"/>
</dbReference>
<feature type="transmembrane region" description="Helical" evidence="2">
    <location>
        <begin position="97"/>
        <end position="122"/>
    </location>
</feature>
<protein>
    <recommendedName>
        <fullName evidence="5">Pali-domain-containing protein</fullName>
    </recommendedName>
</protein>
<dbReference type="PANTHER" id="PTHR28013:SF4">
    <property type="entry name" value="MARVEL DOMAIN-CONTAINING PROTEIN"/>
    <property type="match status" value="1"/>
</dbReference>
<reference evidence="3 4" key="1">
    <citation type="submission" date="2024-01" db="EMBL/GenBank/DDBJ databases">
        <title>Comparative genomics of Cryptococcus and Kwoniella reveals pathogenesis evolution and contrasting modes of karyotype evolution via chromosome fusion or intercentromeric recombination.</title>
        <authorList>
            <person name="Coelho M.A."/>
            <person name="David-Palma M."/>
            <person name="Shea T."/>
            <person name="Bowers K."/>
            <person name="McGinley-Smith S."/>
            <person name="Mohammad A.W."/>
            <person name="Gnirke A."/>
            <person name="Yurkov A.M."/>
            <person name="Nowrousian M."/>
            <person name="Sun S."/>
            <person name="Cuomo C.A."/>
            <person name="Heitman J."/>
        </authorList>
    </citation>
    <scope>NUCLEOTIDE SEQUENCE [LARGE SCALE GENOMIC DNA]</scope>
    <source>
        <strain evidence="3 4">PYCC6329</strain>
    </source>
</reference>
<evidence type="ECO:0000313" key="4">
    <source>
        <dbReference type="Proteomes" id="UP001358614"/>
    </source>
</evidence>
<feature type="compositionally biased region" description="Polar residues" evidence="1">
    <location>
        <begin position="537"/>
        <end position="566"/>
    </location>
</feature>
<dbReference type="GeneID" id="91099255"/>
<feature type="transmembrane region" description="Helical" evidence="2">
    <location>
        <begin position="170"/>
        <end position="195"/>
    </location>
</feature>
<evidence type="ECO:0000313" key="3">
    <source>
        <dbReference type="EMBL" id="WWD02412.1"/>
    </source>
</evidence>
<dbReference type="EMBL" id="CP144089">
    <property type="protein sequence ID" value="WWD02412.1"/>
    <property type="molecule type" value="Genomic_DNA"/>
</dbReference>
<keyword evidence="4" id="KW-1185">Reference proteome</keyword>
<dbReference type="InterPro" id="IPR051380">
    <property type="entry name" value="pH-response_reg_palI/RIM9"/>
</dbReference>
<dbReference type="Proteomes" id="UP001358614">
    <property type="component" value="Chromosome 1"/>
</dbReference>
<dbReference type="AlphaFoldDB" id="A0AAX4K7J1"/>
<feature type="compositionally biased region" description="Polar residues" evidence="1">
    <location>
        <begin position="298"/>
        <end position="318"/>
    </location>
</feature>
<evidence type="ECO:0000256" key="2">
    <source>
        <dbReference type="SAM" id="Phobius"/>
    </source>
</evidence>
<gene>
    <name evidence="3" type="ORF">V865_000451</name>
</gene>
<organism evidence="3 4">
    <name type="scientific">Kwoniella europaea PYCC6329</name>
    <dbReference type="NCBI Taxonomy" id="1423913"/>
    <lineage>
        <taxon>Eukaryota</taxon>
        <taxon>Fungi</taxon>
        <taxon>Dikarya</taxon>
        <taxon>Basidiomycota</taxon>
        <taxon>Agaricomycotina</taxon>
        <taxon>Tremellomycetes</taxon>
        <taxon>Tremellales</taxon>
        <taxon>Cryptococcaceae</taxon>
        <taxon>Kwoniella</taxon>
    </lineage>
</organism>
<feature type="region of interest" description="Disordered" evidence="1">
    <location>
        <begin position="262"/>
        <end position="318"/>
    </location>
</feature>
<accession>A0AAX4K7J1</accession>
<evidence type="ECO:0008006" key="5">
    <source>
        <dbReference type="Google" id="ProtNLM"/>
    </source>
</evidence>
<feature type="region of interest" description="Disordered" evidence="1">
    <location>
        <begin position="343"/>
        <end position="612"/>
    </location>
</feature>
<dbReference type="GO" id="GO:0035838">
    <property type="term" value="C:growing cell tip"/>
    <property type="evidence" value="ECO:0007669"/>
    <property type="project" value="TreeGrafter"/>
</dbReference>
<feature type="transmembrane region" description="Helical" evidence="2">
    <location>
        <begin position="134"/>
        <end position="158"/>
    </location>
</feature>
<feature type="compositionally biased region" description="Polar residues" evidence="1">
    <location>
        <begin position="452"/>
        <end position="476"/>
    </location>
</feature>
<dbReference type="GO" id="GO:0005886">
    <property type="term" value="C:plasma membrane"/>
    <property type="evidence" value="ECO:0007669"/>
    <property type="project" value="InterPro"/>
</dbReference>
<feature type="compositionally biased region" description="Low complexity" evidence="1">
    <location>
        <begin position="382"/>
        <end position="398"/>
    </location>
</feature>
<feature type="compositionally biased region" description="Polar residues" evidence="1">
    <location>
        <begin position="399"/>
        <end position="439"/>
    </location>
</feature>
<evidence type="ECO:0000256" key="1">
    <source>
        <dbReference type="SAM" id="MobiDB-lite"/>
    </source>
</evidence>
<keyword evidence="2" id="KW-0812">Transmembrane</keyword>
<feature type="compositionally biased region" description="Low complexity" evidence="1">
    <location>
        <begin position="586"/>
        <end position="597"/>
    </location>
</feature>
<keyword evidence="2" id="KW-0472">Membrane</keyword>
<dbReference type="KEGG" id="ker:91099255"/>
<dbReference type="InterPro" id="IPR009571">
    <property type="entry name" value="SUR7/Rim9-like_fungi"/>
</dbReference>
<feature type="transmembrane region" description="Helical" evidence="2">
    <location>
        <begin position="12"/>
        <end position="32"/>
    </location>
</feature>
<dbReference type="PANTHER" id="PTHR28013">
    <property type="entry name" value="PROTEIN DCV1-RELATED"/>
    <property type="match status" value="1"/>
</dbReference>
<sequence length="612" mass="65640">MGVRFRNATPGTLACLAATILLAVVSFNTPLLKSLNFLSASYSSGSYSGELTLGTLGFCHTLDGSQNCTGPQVGYEFDPNAVFGVTIFDIPEAITKYLTYVLILHIVGLAFAAIATIIGIFAHSPTFPLLCLSIWMAGIASTFTFLALVFDLALFYIARARINNVSGASAEIGICVWLTLAAWVILALSGCFFGIGNCCGSCRANSESGDSKKSKNDKYGAGEEDYKMRMMAIDNERQRKQKQEQGLPSFQTLVQDDGEDKYLIDRDPQPSQQAPGGLRRDGSVLQGVGMGYGRRTNKSPSNDPYSTGNGWNQSSYQNIAAPPPVARRLSDTTTAGDFVGVGAGGAGVERPQPQGYGNGYYGENPYGNGNGSDQGHGYRNGQDQQYQNDPYQQHNYNDPYSQPQQTPYQNDQYSPQDQYNQYSDPYRSSSTQPYNNTSYPPVAIPISMPTPGVQSARSPQSQAVGTYDTSFGSSDSHYVDPGPQVHNANTSDPYGGYNDDDGLGAIGMAVTQNGNTTRHERDYTGQTFGPGGGYDDSQFQPSTNNGGIHQPQPQHLVGSNSQNNLLRSPGGYDDDQPEGSSIRPPSYSAGDYSSAAAGAGGSGNEKSSYRHY</sequence>
<name>A0AAX4K7J1_9TREE</name>
<proteinExistence type="predicted"/>
<dbReference type="Pfam" id="PF06687">
    <property type="entry name" value="SUR7"/>
    <property type="match status" value="1"/>
</dbReference>